<sequence>MLGVLMLTGQPHVPDWAGISEGEPGFVAYRRAVQRFQRAAVRGRFGPVTARADHHGAQLQVPQAVASEYRQCRQVPALLGRTCAGGPVCIQSRVQLRFEGFAALVGAGEQVELPV</sequence>
<comment type="caution">
    <text evidence="1">The sequence shown here is derived from an EMBL/GenBank/DDBJ whole genome shotgun (WGS) entry which is preliminary data.</text>
</comment>
<proteinExistence type="predicted"/>
<organism evidence="1 2">
    <name type="scientific">Streptomyces zinciresistens K42</name>
    <dbReference type="NCBI Taxonomy" id="700597"/>
    <lineage>
        <taxon>Bacteria</taxon>
        <taxon>Bacillati</taxon>
        <taxon>Actinomycetota</taxon>
        <taxon>Actinomycetes</taxon>
        <taxon>Kitasatosporales</taxon>
        <taxon>Streptomycetaceae</taxon>
        <taxon>Streptomyces</taxon>
    </lineage>
</organism>
<dbReference type="Proteomes" id="UP000004217">
    <property type="component" value="Unassembled WGS sequence"/>
</dbReference>
<accession>G2GMJ7</accession>
<evidence type="ECO:0000313" key="2">
    <source>
        <dbReference type="Proteomes" id="UP000004217"/>
    </source>
</evidence>
<protein>
    <submittedName>
        <fullName evidence="1">Uncharacterized protein</fullName>
    </submittedName>
</protein>
<dbReference type="EMBL" id="AGBF01000246">
    <property type="protein sequence ID" value="EGX55273.1"/>
    <property type="molecule type" value="Genomic_DNA"/>
</dbReference>
<evidence type="ECO:0000313" key="1">
    <source>
        <dbReference type="EMBL" id="EGX55273.1"/>
    </source>
</evidence>
<reference evidence="1 2" key="1">
    <citation type="submission" date="2011-08" db="EMBL/GenBank/DDBJ databases">
        <authorList>
            <person name="Lin Y."/>
            <person name="Hao X."/>
            <person name="Johnstone L."/>
            <person name="Miller S.J."/>
            <person name="Wei G."/>
            <person name="Rensing C."/>
        </authorList>
    </citation>
    <scope>NUCLEOTIDE SEQUENCE [LARGE SCALE GENOMIC DNA]</scope>
    <source>
        <strain evidence="1 2">K42</strain>
    </source>
</reference>
<name>G2GMJ7_9ACTN</name>
<dbReference type="AlphaFoldDB" id="G2GMJ7"/>
<keyword evidence="2" id="KW-1185">Reference proteome</keyword>
<gene>
    <name evidence="1" type="ORF">SZN_33746</name>
</gene>